<dbReference type="STRING" id="1619044.UY92_C0014G0020"/>
<name>A0A0G1YEU3_9BACT</name>
<comment type="caution">
    <text evidence="1">The sequence shown here is derived from an EMBL/GenBank/DDBJ whole genome shotgun (WGS) entry which is preliminary data.</text>
</comment>
<dbReference type="PATRIC" id="fig|1619044.3.peg.1024"/>
<dbReference type="EMBL" id="LCRX01000014">
    <property type="protein sequence ID" value="KKW41695.1"/>
    <property type="molecule type" value="Genomic_DNA"/>
</dbReference>
<sequence length="267" mass="28623">MNNQIIVTGQNLPEVTPTILAGTARLVCDPIRLTGWGTPDLIGAGRAYKIEDRDAINGVSIRSVLAAGPFLCFEYALGFDSRLTEEQIEDALLGHFAAFALVIEASGQAAKHCFVDEWRCPGDVRRMCFIRGQTVDLAAELDLVALHGLDLNPETGRLVAIGQEEGVRPGQGRNNVVMEVNPTTLKRTQTIDFGDLGSAVLTGVRRGEVVGTTRKVIVSFDPGSGSFRDIAALDGKLFACPAYAPDGSTVLVRASHDGRSWDFVGPQ</sequence>
<dbReference type="AlphaFoldDB" id="A0A0G1YEU3"/>
<dbReference type="SUPFAM" id="SSF50969">
    <property type="entry name" value="YVTN repeat-like/Quinoprotein amine dehydrogenase"/>
    <property type="match status" value="1"/>
</dbReference>
<dbReference type="InterPro" id="IPR011044">
    <property type="entry name" value="Quino_amine_DH_bsu"/>
</dbReference>
<gene>
    <name evidence="1" type="ORF">UY92_C0014G0020</name>
</gene>
<proteinExistence type="predicted"/>
<dbReference type="Proteomes" id="UP000033870">
    <property type="component" value="Unassembled WGS sequence"/>
</dbReference>
<organism evidence="1 2">
    <name type="scientific">Candidatus Magasanikbacteria bacterium GW2011_GWA2_56_11</name>
    <dbReference type="NCBI Taxonomy" id="1619044"/>
    <lineage>
        <taxon>Bacteria</taxon>
        <taxon>Candidatus Magasanikiibacteriota</taxon>
    </lineage>
</organism>
<protein>
    <submittedName>
        <fullName evidence="1">Uncharacterized protein</fullName>
    </submittedName>
</protein>
<evidence type="ECO:0000313" key="2">
    <source>
        <dbReference type="Proteomes" id="UP000033870"/>
    </source>
</evidence>
<reference evidence="1 2" key="1">
    <citation type="journal article" date="2015" name="Nature">
        <title>rRNA introns, odd ribosomes, and small enigmatic genomes across a large radiation of phyla.</title>
        <authorList>
            <person name="Brown C.T."/>
            <person name="Hug L.A."/>
            <person name="Thomas B.C."/>
            <person name="Sharon I."/>
            <person name="Castelle C.J."/>
            <person name="Singh A."/>
            <person name="Wilkins M.J."/>
            <person name="Williams K.H."/>
            <person name="Banfield J.F."/>
        </authorList>
    </citation>
    <scope>NUCLEOTIDE SEQUENCE [LARGE SCALE GENOMIC DNA]</scope>
</reference>
<evidence type="ECO:0000313" key="1">
    <source>
        <dbReference type="EMBL" id="KKW41695.1"/>
    </source>
</evidence>
<accession>A0A0G1YEU3</accession>